<dbReference type="GO" id="GO:0017061">
    <property type="term" value="F:S-methyl-5-thioadenosine phosphorylase activity"/>
    <property type="evidence" value="ECO:0007669"/>
    <property type="project" value="UniProtKB-EC"/>
</dbReference>
<evidence type="ECO:0000256" key="8">
    <source>
        <dbReference type="ARBA" id="ARBA00047989"/>
    </source>
</evidence>
<keyword evidence="4" id="KW-0808">Transferase</keyword>
<dbReference type="SUPFAM" id="SSF64438">
    <property type="entry name" value="CNF1/YfiH-like putative cysteine hydrolases"/>
    <property type="match status" value="1"/>
</dbReference>
<sequence>MRGFMKLPEPALQACTRAGLSFLTDEPLFAATGVRMGFTRRMGGVSERPYDSLNLGSHVGDSLPAVEENRRRLLAAADLDATALLTLNQVHGSRVLTVSSAAPAVLEATARAGAEGADGLAVGVPAVTALLCFADCVPVVVVSPSGAFAVAHAGWRGALAGIPAKAVRAVAQLDARAGRSDFSPSDYNGYIGPHIMAKCYECGEDVISRFVDGYGKACAPLPGHLSLEAAVRASFAEAGLVPQRIASAGECTACSADEYFSYRESGGRTGRHGAFAGRKEE</sequence>
<reference evidence="11 12" key="1">
    <citation type="submission" date="2019-04" db="EMBL/GenBank/DDBJ databases">
        <title>Microbes associate with the intestines of laboratory mice.</title>
        <authorList>
            <person name="Navarre W."/>
            <person name="Wong E."/>
            <person name="Huang K.C."/>
            <person name="Tropini C."/>
            <person name="Ng K."/>
            <person name="Yu B."/>
        </authorList>
    </citation>
    <scope>NUCLEOTIDE SEQUENCE [LARGE SCALE GENOMIC DNA]</scope>
    <source>
        <strain evidence="11 12">NM48_B13</strain>
    </source>
</reference>
<dbReference type="EMBL" id="SSTM01000001">
    <property type="protein sequence ID" value="TJW12482.1"/>
    <property type="molecule type" value="Genomic_DNA"/>
</dbReference>
<dbReference type="PANTHER" id="PTHR30616:SF2">
    <property type="entry name" value="PURINE NUCLEOSIDE PHOSPHORYLASE LACC1"/>
    <property type="match status" value="1"/>
</dbReference>
<comment type="catalytic activity">
    <reaction evidence="1">
        <text>inosine + phosphate = alpha-D-ribose 1-phosphate + hypoxanthine</text>
        <dbReference type="Rhea" id="RHEA:27646"/>
        <dbReference type="ChEBI" id="CHEBI:17368"/>
        <dbReference type="ChEBI" id="CHEBI:17596"/>
        <dbReference type="ChEBI" id="CHEBI:43474"/>
        <dbReference type="ChEBI" id="CHEBI:57720"/>
        <dbReference type="EC" id="2.4.2.1"/>
    </reaction>
    <physiologicalReaction direction="left-to-right" evidence="1">
        <dbReference type="Rhea" id="RHEA:27647"/>
    </physiologicalReaction>
</comment>
<name>A0A4T9TAR7_9ACTN</name>
<dbReference type="Proteomes" id="UP000309454">
    <property type="component" value="Unassembled WGS sequence"/>
</dbReference>
<evidence type="ECO:0000256" key="7">
    <source>
        <dbReference type="ARBA" id="ARBA00022833"/>
    </source>
</evidence>
<keyword evidence="5" id="KW-0479">Metal-binding</keyword>
<comment type="catalytic activity">
    <reaction evidence="9">
        <text>adenosine + phosphate = alpha-D-ribose 1-phosphate + adenine</text>
        <dbReference type="Rhea" id="RHEA:27642"/>
        <dbReference type="ChEBI" id="CHEBI:16335"/>
        <dbReference type="ChEBI" id="CHEBI:16708"/>
        <dbReference type="ChEBI" id="CHEBI:43474"/>
        <dbReference type="ChEBI" id="CHEBI:57720"/>
        <dbReference type="EC" id="2.4.2.1"/>
    </reaction>
    <physiologicalReaction direction="left-to-right" evidence="9">
        <dbReference type="Rhea" id="RHEA:27643"/>
    </physiologicalReaction>
</comment>
<dbReference type="InterPro" id="IPR003730">
    <property type="entry name" value="Cu_polyphenol_OxRdtase"/>
</dbReference>
<comment type="catalytic activity">
    <reaction evidence="10">
        <text>S-methyl-5'-thioadenosine + phosphate = 5-(methylsulfanyl)-alpha-D-ribose 1-phosphate + adenine</text>
        <dbReference type="Rhea" id="RHEA:11852"/>
        <dbReference type="ChEBI" id="CHEBI:16708"/>
        <dbReference type="ChEBI" id="CHEBI:17509"/>
        <dbReference type="ChEBI" id="CHEBI:43474"/>
        <dbReference type="ChEBI" id="CHEBI:58533"/>
        <dbReference type="EC" id="2.4.2.28"/>
    </reaction>
    <physiologicalReaction direction="left-to-right" evidence="10">
        <dbReference type="Rhea" id="RHEA:11853"/>
    </physiologicalReaction>
</comment>
<gene>
    <name evidence="11" type="ORF">E5982_02510</name>
</gene>
<evidence type="ECO:0000256" key="4">
    <source>
        <dbReference type="ARBA" id="ARBA00022679"/>
    </source>
</evidence>
<evidence type="ECO:0000256" key="3">
    <source>
        <dbReference type="ARBA" id="ARBA00007353"/>
    </source>
</evidence>
<dbReference type="InterPro" id="IPR011324">
    <property type="entry name" value="Cytotoxic_necrot_fac-like_cat"/>
</dbReference>
<evidence type="ECO:0000256" key="6">
    <source>
        <dbReference type="ARBA" id="ARBA00022801"/>
    </source>
</evidence>
<dbReference type="AlphaFoldDB" id="A0A4T9TAR7"/>
<dbReference type="PANTHER" id="PTHR30616">
    <property type="entry name" value="UNCHARACTERIZED PROTEIN YFIH"/>
    <property type="match status" value="1"/>
</dbReference>
<comment type="similarity">
    <text evidence="3">Belongs to the purine nucleoside phosphorylase YfiH/LACC1 family.</text>
</comment>
<dbReference type="GO" id="GO:0016787">
    <property type="term" value="F:hydrolase activity"/>
    <property type="evidence" value="ECO:0007669"/>
    <property type="project" value="UniProtKB-KW"/>
</dbReference>
<evidence type="ECO:0000256" key="1">
    <source>
        <dbReference type="ARBA" id="ARBA00000553"/>
    </source>
</evidence>
<dbReference type="CDD" id="cd16833">
    <property type="entry name" value="YfiH"/>
    <property type="match status" value="1"/>
</dbReference>
<dbReference type="Gene3D" id="3.60.140.10">
    <property type="entry name" value="CNF1/YfiH-like putative cysteine hydrolases"/>
    <property type="match status" value="1"/>
</dbReference>
<evidence type="ECO:0000313" key="11">
    <source>
        <dbReference type="EMBL" id="TJW12482.1"/>
    </source>
</evidence>
<keyword evidence="12" id="KW-1185">Reference proteome</keyword>
<evidence type="ECO:0000313" key="12">
    <source>
        <dbReference type="Proteomes" id="UP000309454"/>
    </source>
</evidence>
<evidence type="ECO:0000256" key="10">
    <source>
        <dbReference type="ARBA" id="ARBA00049893"/>
    </source>
</evidence>
<dbReference type="OrthoDB" id="4279at2"/>
<evidence type="ECO:0000256" key="5">
    <source>
        <dbReference type="ARBA" id="ARBA00022723"/>
    </source>
</evidence>
<organism evidence="11 12">
    <name type="scientific">Parvibacter caecicola</name>
    <dbReference type="NCBI Taxonomy" id="747645"/>
    <lineage>
        <taxon>Bacteria</taxon>
        <taxon>Bacillati</taxon>
        <taxon>Actinomycetota</taxon>
        <taxon>Coriobacteriia</taxon>
        <taxon>Coriobacteriales</taxon>
        <taxon>Coriobacteriaceae</taxon>
        <taxon>Parvibacter</taxon>
    </lineage>
</organism>
<comment type="caution">
    <text evidence="11">The sequence shown here is derived from an EMBL/GenBank/DDBJ whole genome shotgun (WGS) entry which is preliminary data.</text>
</comment>
<accession>A0A4T9TAR7</accession>
<comment type="catalytic activity">
    <reaction evidence="8">
        <text>adenosine + H2O + H(+) = inosine + NH4(+)</text>
        <dbReference type="Rhea" id="RHEA:24408"/>
        <dbReference type="ChEBI" id="CHEBI:15377"/>
        <dbReference type="ChEBI" id="CHEBI:15378"/>
        <dbReference type="ChEBI" id="CHEBI:16335"/>
        <dbReference type="ChEBI" id="CHEBI:17596"/>
        <dbReference type="ChEBI" id="CHEBI:28938"/>
        <dbReference type="EC" id="3.5.4.4"/>
    </reaction>
    <physiologicalReaction direction="left-to-right" evidence="8">
        <dbReference type="Rhea" id="RHEA:24409"/>
    </physiologicalReaction>
</comment>
<keyword evidence="6" id="KW-0378">Hydrolase</keyword>
<protein>
    <submittedName>
        <fullName evidence="11">Laccase domain-containing protein</fullName>
    </submittedName>
</protein>
<dbReference type="Pfam" id="PF02578">
    <property type="entry name" value="Cu-oxidase_4"/>
    <property type="match status" value="1"/>
</dbReference>
<dbReference type="InterPro" id="IPR038371">
    <property type="entry name" value="Cu_polyphenol_OxRdtase_sf"/>
</dbReference>
<evidence type="ECO:0000256" key="9">
    <source>
        <dbReference type="ARBA" id="ARBA00048968"/>
    </source>
</evidence>
<keyword evidence="7" id="KW-0862">Zinc</keyword>
<evidence type="ECO:0000256" key="2">
    <source>
        <dbReference type="ARBA" id="ARBA00003215"/>
    </source>
</evidence>
<proteinExistence type="inferred from homology"/>
<dbReference type="GO" id="GO:0005507">
    <property type="term" value="F:copper ion binding"/>
    <property type="evidence" value="ECO:0007669"/>
    <property type="project" value="TreeGrafter"/>
</dbReference>
<comment type="function">
    <text evidence="2">Purine nucleoside enzyme that catalyzes the phosphorolysis of adenosine and inosine nucleosides, yielding D-ribose 1-phosphate and the respective free bases, adenine and hypoxanthine. Also catalyzes the phosphorolysis of S-methyl-5'-thioadenosine into adenine and S-methyl-5-thio-alpha-D-ribose 1-phosphate. Also has adenosine deaminase activity.</text>
</comment>